<name>A0ABN2SNZ8_9PSEU</name>
<organism evidence="1 2">
    <name type="scientific">Amycolatopsis minnesotensis</name>
    <dbReference type="NCBI Taxonomy" id="337894"/>
    <lineage>
        <taxon>Bacteria</taxon>
        <taxon>Bacillati</taxon>
        <taxon>Actinomycetota</taxon>
        <taxon>Actinomycetes</taxon>
        <taxon>Pseudonocardiales</taxon>
        <taxon>Pseudonocardiaceae</taxon>
        <taxon>Amycolatopsis</taxon>
    </lineage>
</organism>
<sequence>MDNNERFALSMADFACRVYISGVMKNQNQDSAFPSLHLVDLKPYVSVVLLECTDDEPARAFETLRRFLRKNAGDPGRADGIRVRAEIVSRADEVLDEVGRMDEFGVDEIHSLVREVTRVPEWAERDAGFVDVVHQMSVAVRRDRLVAVYSGFTSDAKFSRWIHREAAPYRFVPADLLAGVFRGDGRMLWVRGVHRRRTTKSDSKALGGLRLQDALDAIEDSTYAMTAAKVTYLPGNQNAVLRDVVTVSPGASRISWKRTSHFPMFAAAVGEVLDVVEKALASGEEPEPQFSELAVPESDLGRVRGAFEALVAEPDLVGGDPESVEESDERAEFLRSAIIAVRGEPTSAKAYLDVGRDGAVTGTLVVRPAESAGRVCLDVGYCGTPTAEAFTREVKEVIAEGDLLTVYYESGHLFNGSQVVRQKPISKPFPNLEFADFSGYSITKEKPVRRDGLRLHDAISTDGDDSLFAWGVQRFGSDWLLCDDGAGEVADYLHLTDDGTLTAIHVKAAANAGPGRRIAVTPFEEVVSQAEKNVRLLGTENLEERLGRPRASRAAAWHAGQRSTSAEFAQQLAARVATDRTRVVIVQPHLLRASHDQARADVVAGRVTRDTLSLALLDNLLHSTRRTVTAFWDDLTVIGCA</sequence>
<evidence type="ECO:0000313" key="2">
    <source>
        <dbReference type="Proteomes" id="UP001501116"/>
    </source>
</evidence>
<evidence type="ECO:0000313" key="1">
    <source>
        <dbReference type="EMBL" id="GAA1989872.1"/>
    </source>
</evidence>
<dbReference type="EMBL" id="BAAANN010000053">
    <property type="protein sequence ID" value="GAA1989872.1"/>
    <property type="molecule type" value="Genomic_DNA"/>
</dbReference>
<dbReference type="RefSeq" id="WP_344430879.1">
    <property type="nucleotide sequence ID" value="NZ_BAAANN010000053.1"/>
</dbReference>
<accession>A0ABN2SNZ8</accession>
<protein>
    <recommendedName>
        <fullName evidence="3">Sporadically distributed protein, TIGR04141 family</fullName>
    </recommendedName>
</protein>
<gene>
    <name evidence="1" type="ORF">GCM10009754_80190</name>
</gene>
<proteinExistence type="predicted"/>
<dbReference type="Proteomes" id="UP001501116">
    <property type="component" value="Unassembled WGS sequence"/>
</dbReference>
<evidence type="ECO:0008006" key="3">
    <source>
        <dbReference type="Google" id="ProtNLM"/>
    </source>
</evidence>
<reference evidence="1 2" key="1">
    <citation type="journal article" date="2019" name="Int. J. Syst. Evol. Microbiol.">
        <title>The Global Catalogue of Microorganisms (GCM) 10K type strain sequencing project: providing services to taxonomists for standard genome sequencing and annotation.</title>
        <authorList>
            <consortium name="The Broad Institute Genomics Platform"/>
            <consortium name="The Broad Institute Genome Sequencing Center for Infectious Disease"/>
            <person name="Wu L."/>
            <person name="Ma J."/>
        </authorList>
    </citation>
    <scope>NUCLEOTIDE SEQUENCE [LARGE SCALE GENOMIC DNA]</scope>
    <source>
        <strain evidence="1 2">JCM 14545</strain>
    </source>
</reference>
<comment type="caution">
    <text evidence="1">The sequence shown here is derived from an EMBL/GenBank/DDBJ whole genome shotgun (WGS) entry which is preliminary data.</text>
</comment>
<keyword evidence="2" id="KW-1185">Reference proteome</keyword>